<comment type="similarity">
    <text evidence="7">Belongs to the DHHC palmitoyltransferase family.</text>
</comment>
<keyword evidence="2 7" id="KW-0808">Transferase</keyword>
<dbReference type="GO" id="GO:0016020">
    <property type="term" value="C:membrane"/>
    <property type="evidence" value="ECO:0007669"/>
    <property type="project" value="UniProtKB-SubCell"/>
</dbReference>
<evidence type="ECO:0000256" key="4">
    <source>
        <dbReference type="ARBA" id="ARBA00022989"/>
    </source>
</evidence>
<dbReference type="CTD" id="8233776"/>
<feature type="compositionally biased region" description="Polar residues" evidence="8">
    <location>
        <begin position="662"/>
        <end position="672"/>
    </location>
</feature>
<comment type="domain">
    <text evidence="7">The DHHC domain is required for palmitoyltransferase activity.</text>
</comment>
<evidence type="ECO:0000256" key="1">
    <source>
        <dbReference type="ARBA" id="ARBA00004141"/>
    </source>
</evidence>
<keyword evidence="12" id="KW-1185">Reference proteome</keyword>
<evidence type="ECO:0000313" key="10">
    <source>
        <dbReference type="EMBL" id="EEB10077.1"/>
    </source>
</evidence>
<comment type="catalytic activity">
    <reaction evidence="7">
        <text>L-cysteinyl-[protein] + hexadecanoyl-CoA = S-hexadecanoyl-L-cysteinyl-[protein] + CoA</text>
        <dbReference type="Rhea" id="RHEA:36683"/>
        <dbReference type="Rhea" id="RHEA-COMP:10131"/>
        <dbReference type="Rhea" id="RHEA-COMP:11032"/>
        <dbReference type="ChEBI" id="CHEBI:29950"/>
        <dbReference type="ChEBI" id="CHEBI:57287"/>
        <dbReference type="ChEBI" id="CHEBI:57379"/>
        <dbReference type="ChEBI" id="CHEBI:74151"/>
        <dbReference type="EC" id="2.3.1.225"/>
    </reaction>
</comment>
<evidence type="ECO:0000256" key="6">
    <source>
        <dbReference type="ARBA" id="ARBA00023315"/>
    </source>
</evidence>
<evidence type="ECO:0000256" key="5">
    <source>
        <dbReference type="ARBA" id="ARBA00023136"/>
    </source>
</evidence>
<feature type="region of interest" description="Disordered" evidence="8">
    <location>
        <begin position="626"/>
        <end position="708"/>
    </location>
</feature>
<dbReference type="GO" id="GO:0019706">
    <property type="term" value="F:protein-cysteine S-palmitoyltransferase activity"/>
    <property type="evidence" value="ECO:0007669"/>
    <property type="project" value="UniProtKB-EC"/>
</dbReference>
<feature type="compositionally biased region" description="Low complexity" evidence="8">
    <location>
        <begin position="673"/>
        <end position="685"/>
    </location>
</feature>
<evidence type="ECO:0000256" key="7">
    <source>
        <dbReference type="RuleBase" id="RU079119"/>
    </source>
</evidence>
<dbReference type="InterPro" id="IPR001594">
    <property type="entry name" value="Palmitoyltrfase_DHHC"/>
</dbReference>
<dbReference type="VEuPathDB" id="VectorBase:PHUM016450"/>
<dbReference type="STRING" id="121224.E0V9M1"/>
<keyword evidence="5 7" id="KW-0472">Membrane</keyword>
<dbReference type="InterPro" id="IPR039859">
    <property type="entry name" value="PFA4/ZDH16/20/ERF2-like"/>
</dbReference>
<dbReference type="EnsemblMetazoa" id="PHUM016450-RA">
    <property type="protein sequence ID" value="PHUM016450-PA"/>
    <property type="gene ID" value="PHUM016450"/>
</dbReference>
<dbReference type="Proteomes" id="UP000009046">
    <property type="component" value="Unassembled WGS sequence"/>
</dbReference>
<dbReference type="OrthoDB" id="272303at2759"/>
<feature type="compositionally biased region" description="Acidic residues" evidence="8">
    <location>
        <begin position="686"/>
        <end position="695"/>
    </location>
</feature>
<dbReference type="FunCoup" id="E0V9M1">
    <property type="interactions" value="7"/>
</dbReference>
<keyword evidence="3 7" id="KW-0812">Transmembrane</keyword>
<feature type="transmembrane region" description="Helical" evidence="7">
    <location>
        <begin position="266"/>
        <end position="286"/>
    </location>
</feature>
<dbReference type="PANTHER" id="PTHR22883:SF203">
    <property type="entry name" value="PALMITOYLTRANSFERASE"/>
    <property type="match status" value="1"/>
</dbReference>
<feature type="transmembrane region" description="Helical" evidence="7">
    <location>
        <begin position="216"/>
        <end position="246"/>
    </location>
</feature>
<reference evidence="11" key="3">
    <citation type="submission" date="2021-02" db="UniProtKB">
        <authorList>
            <consortium name="EnsemblMetazoa"/>
        </authorList>
    </citation>
    <scope>IDENTIFICATION</scope>
    <source>
        <strain evidence="11">USDA</strain>
    </source>
</reference>
<evidence type="ECO:0000256" key="2">
    <source>
        <dbReference type="ARBA" id="ARBA00022679"/>
    </source>
</evidence>
<accession>E0V9M1</accession>
<feature type="transmembrane region" description="Helical" evidence="7">
    <location>
        <begin position="120"/>
        <end position="142"/>
    </location>
</feature>
<dbReference type="GO" id="GO:0005794">
    <property type="term" value="C:Golgi apparatus"/>
    <property type="evidence" value="ECO:0007669"/>
    <property type="project" value="TreeGrafter"/>
</dbReference>
<dbReference type="EMBL" id="AAZO01000194">
    <property type="status" value="NOT_ANNOTATED_CDS"/>
    <property type="molecule type" value="Genomic_DNA"/>
</dbReference>
<evidence type="ECO:0000256" key="8">
    <source>
        <dbReference type="SAM" id="MobiDB-lite"/>
    </source>
</evidence>
<dbReference type="PANTHER" id="PTHR22883">
    <property type="entry name" value="ZINC FINGER DHHC DOMAIN CONTAINING PROTEIN"/>
    <property type="match status" value="1"/>
</dbReference>
<comment type="subcellular location">
    <subcellularLocation>
        <location evidence="1">Membrane</location>
        <topology evidence="1">Multi-pass membrane protein</topology>
    </subcellularLocation>
</comment>
<evidence type="ECO:0000256" key="3">
    <source>
        <dbReference type="ARBA" id="ARBA00022692"/>
    </source>
</evidence>
<keyword evidence="4 7" id="KW-1133">Transmembrane helix</keyword>
<reference evidence="10" key="2">
    <citation type="submission" date="2007-04" db="EMBL/GenBank/DDBJ databases">
        <title>The genome of the human body louse.</title>
        <authorList>
            <consortium name="The Human Body Louse Genome Consortium"/>
            <person name="Kirkness E."/>
            <person name="Walenz B."/>
            <person name="Hass B."/>
            <person name="Bruggner R."/>
            <person name="Strausberg R."/>
        </authorList>
    </citation>
    <scope>NUCLEOTIDE SEQUENCE</scope>
    <source>
        <strain evidence="10">USDA</strain>
    </source>
</reference>
<evidence type="ECO:0000313" key="12">
    <source>
        <dbReference type="Proteomes" id="UP000009046"/>
    </source>
</evidence>
<evidence type="ECO:0000313" key="11">
    <source>
        <dbReference type="EnsemblMetazoa" id="PHUM016450-PA"/>
    </source>
</evidence>
<dbReference type="EMBL" id="DS234994">
    <property type="protein sequence ID" value="EEB10077.1"/>
    <property type="molecule type" value="Genomic_DNA"/>
</dbReference>
<name>E0V9M1_PEDHC</name>
<dbReference type="RefSeq" id="XP_002422815.1">
    <property type="nucleotide sequence ID" value="XM_002422770.1"/>
</dbReference>
<dbReference type="Pfam" id="PF01529">
    <property type="entry name" value="DHHC"/>
    <property type="match status" value="1"/>
</dbReference>
<reference evidence="10" key="1">
    <citation type="submission" date="2007-04" db="EMBL/GenBank/DDBJ databases">
        <title>Annotation of Pediculus humanus corporis strain USDA.</title>
        <authorList>
            <person name="Kirkness E."/>
            <person name="Hannick L."/>
            <person name="Hass B."/>
            <person name="Bruggner R."/>
            <person name="Lawson D."/>
            <person name="Bidwell S."/>
            <person name="Joardar V."/>
            <person name="Caler E."/>
            <person name="Walenz B."/>
            <person name="Inman J."/>
            <person name="Schobel S."/>
            <person name="Galinsky K."/>
            <person name="Amedeo P."/>
            <person name="Strausberg R."/>
        </authorList>
    </citation>
    <scope>NUCLEOTIDE SEQUENCE</scope>
    <source>
        <strain evidence="10">USDA</strain>
    </source>
</reference>
<keyword evidence="6 7" id="KW-0012">Acyltransferase</keyword>
<dbReference type="KEGG" id="phu:Phum_PHUM016450"/>
<dbReference type="GO" id="GO:0005783">
    <property type="term" value="C:endoplasmic reticulum"/>
    <property type="evidence" value="ECO:0007669"/>
    <property type="project" value="TreeGrafter"/>
</dbReference>
<proteinExistence type="inferred from homology"/>
<organism>
    <name type="scientific">Pediculus humanus subsp. corporis</name>
    <name type="common">Body louse</name>
    <dbReference type="NCBI Taxonomy" id="121224"/>
    <lineage>
        <taxon>Eukaryota</taxon>
        <taxon>Metazoa</taxon>
        <taxon>Ecdysozoa</taxon>
        <taxon>Arthropoda</taxon>
        <taxon>Hexapoda</taxon>
        <taxon>Insecta</taxon>
        <taxon>Pterygota</taxon>
        <taxon>Neoptera</taxon>
        <taxon>Paraneoptera</taxon>
        <taxon>Psocodea</taxon>
        <taxon>Troctomorpha</taxon>
        <taxon>Phthiraptera</taxon>
        <taxon>Anoplura</taxon>
        <taxon>Pediculidae</taxon>
        <taxon>Pediculus</taxon>
    </lineage>
</organism>
<dbReference type="EC" id="2.3.1.225" evidence="7"/>
<dbReference type="PROSITE" id="PS50216">
    <property type="entry name" value="DHHC"/>
    <property type="match status" value="1"/>
</dbReference>
<feature type="transmembrane region" description="Helical" evidence="7">
    <location>
        <begin position="92"/>
        <end position="114"/>
    </location>
</feature>
<gene>
    <name evidence="11" type="primary">8233776</name>
    <name evidence="10" type="ORF">Phum_PHUM016450</name>
</gene>
<dbReference type="AlphaFoldDB" id="E0V9M1"/>
<protein>
    <recommendedName>
        <fullName evidence="7">Palmitoyltransferase</fullName>
        <ecNumber evidence="7">2.3.1.225</ecNumber>
    </recommendedName>
</protein>
<feature type="domain" description="Palmitoyltransferase DHHC" evidence="9">
    <location>
        <begin position="174"/>
        <end position="317"/>
    </location>
</feature>
<dbReference type="GO" id="GO:0006612">
    <property type="term" value="P:protein targeting to membrane"/>
    <property type="evidence" value="ECO:0007669"/>
    <property type="project" value="TreeGrafter"/>
</dbReference>
<dbReference type="eggNOG" id="KOG1311">
    <property type="taxonomic scope" value="Eukaryota"/>
</dbReference>
<dbReference type="HOGENOM" id="CLU_368941_0_0_1"/>
<dbReference type="GeneID" id="8233776"/>
<sequence>MINFYKCFKVKVLHMKYVKERLRLSRNFLIFEIDGRSSNKSDVEKNDAEITKKKEEKVIHSFCSFQSRVGPPEYRKWRRIHGLQLPLHPQQIAGWIILVAIGATTFFVLIPALRPFFREGLYILLGTLFLLHILSHLTALLLDPADPELRSLKIKFTIPEFDRSKHAHVIENGRCHLCNIKTSSSKTKHCSVCNKCIDHFDHHCKWLNHCIGKRNYVPFLICVISAVVASLVIVGVSVLEVVYYHIDPELLGFWSHGTNNNNNNNSIYPFLPNFVFLGVIIILGIISATIAGLLLHLCLFHCYISILGISTYEYIRNYRNEGSESSHRNIVIFNCFRKKKKEVMSNQLDGIQKTNDGTLCGIKKCSRYNCSYCSNGKEKNCCIRTKLCFTRTKYFLKNGETGPPKPLSRQNTDPEFIDKVIKPFLITLNDERTTEIESDESKFMCSRFYSVNEKTQAETCKCENEKDCVHLKKKTSKENENEEIKKKTTNKTILYSVNLHSWFSKVLNGRPGVENTTTKVKNNQIQPSIAEELNRYSNDDDDDENAIKNYSDHVDLKSFMTIKNKVLPELNESVVGKLKNSVDVKKLNSSLELRERPESEFAIQVSMKSANYRKIRKKNVLKKSRSPILSPIRESGLSNPGSPRENFILPQSPVFYRPPSPETSMIFLSNPNSSSSSSSSSSFSSSDDDDDDDDEVVVHSNPMINRHYKSEEILQTPQLPRKIYSSNMPDDEQQIFVLKPSKVKSKKWIDVKIKN</sequence>
<dbReference type="InParanoid" id="E0V9M1"/>
<evidence type="ECO:0000259" key="9">
    <source>
        <dbReference type="Pfam" id="PF01529"/>
    </source>
</evidence>